<dbReference type="Proteomes" id="UP000188268">
    <property type="component" value="Unassembled WGS sequence"/>
</dbReference>
<evidence type="ECO:0000313" key="3">
    <source>
        <dbReference type="Proteomes" id="UP000188268"/>
    </source>
</evidence>
<comment type="caution">
    <text evidence="2">The sequence shown here is derived from an EMBL/GenBank/DDBJ whole genome shotgun (WGS) entry which is preliminary data.</text>
</comment>
<feature type="compositionally biased region" description="Acidic residues" evidence="1">
    <location>
        <begin position="55"/>
        <end position="70"/>
    </location>
</feature>
<reference evidence="2 3" key="1">
    <citation type="submission" date="2013-09" db="EMBL/GenBank/DDBJ databases">
        <title>Corchorus capsularis genome sequencing.</title>
        <authorList>
            <person name="Alam M."/>
            <person name="Haque M.S."/>
            <person name="Islam M.S."/>
            <person name="Emdad E.M."/>
            <person name="Islam M.M."/>
            <person name="Ahmed B."/>
            <person name="Halim A."/>
            <person name="Hossen Q.M.M."/>
            <person name="Hossain M.Z."/>
            <person name="Ahmed R."/>
            <person name="Khan M.M."/>
            <person name="Islam R."/>
            <person name="Rashid M.M."/>
            <person name="Khan S.A."/>
            <person name="Rahman M.S."/>
            <person name="Alam M."/>
        </authorList>
    </citation>
    <scope>NUCLEOTIDE SEQUENCE [LARGE SCALE GENOMIC DNA]</scope>
    <source>
        <strain evidence="3">cv. CVL-1</strain>
        <tissue evidence="2">Whole seedling</tissue>
    </source>
</reference>
<sequence>MGEELVHYKSGPKARTQQRKDERDDKVRSRSSILDSDNEAVEDEDPHPDEHSEDPYDEDEHPDPDNDVDDGWQHQCT</sequence>
<protein>
    <submittedName>
        <fullName evidence="2">Uncharacterized protein</fullName>
    </submittedName>
</protein>
<dbReference type="EMBL" id="AWWV01014227">
    <property type="protein sequence ID" value="OMO58328.1"/>
    <property type="molecule type" value="Genomic_DNA"/>
</dbReference>
<dbReference type="AlphaFoldDB" id="A0A1R3GJQ7"/>
<evidence type="ECO:0000256" key="1">
    <source>
        <dbReference type="SAM" id="MobiDB-lite"/>
    </source>
</evidence>
<gene>
    <name evidence="2" type="ORF">CCACVL1_25485</name>
</gene>
<dbReference type="Gramene" id="OMO58328">
    <property type="protein sequence ID" value="OMO58328"/>
    <property type="gene ID" value="CCACVL1_25485"/>
</dbReference>
<feature type="compositionally biased region" description="Basic and acidic residues" evidence="1">
    <location>
        <begin position="18"/>
        <end position="28"/>
    </location>
</feature>
<name>A0A1R3GJQ7_COCAP</name>
<organism evidence="2 3">
    <name type="scientific">Corchorus capsularis</name>
    <name type="common">Jute</name>
    <dbReference type="NCBI Taxonomy" id="210143"/>
    <lineage>
        <taxon>Eukaryota</taxon>
        <taxon>Viridiplantae</taxon>
        <taxon>Streptophyta</taxon>
        <taxon>Embryophyta</taxon>
        <taxon>Tracheophyta</taxon>
        <taxon>Spermatophyta</taxon>
        <taxon>Magnoliopsida</taxon>
        <taxon>eudicotyledons</taxon>
        <taxon>Gunneridae</taxon>
        <taxon>Pentapetalae</taxon>
        <taxon>rosids</taxon>
        <taxon>malvids</taxon>
        <taxon>Malvales</taxon>
        <taxon>Malvaceae</taxon>
        <taxon>Grewioideae</taxon>
        <taxon>Apeibeae</taxon>
        <taxon>Corchorus</taxon>
    </lineage>
</organism>
<feature type="region of interest" description="Disordered" evidence="1">
    <location>
        <begin position="1"/>
        <end position="77"/>
    </location>
</feature>
<keyword evidence="3" id="KW-1185">Reference proteome</keyword>
<evidence type="ECO:0000313" key="2">
    <source>
        <dbReference type="EMBL" id="OMO58328.1"/>
    </source>
</evidence>
<proteinExistence type="predicted"/>
<feature type="compositionally biased region" description="Acidic residues" evidence="1">
    <location>
        <begin position="36"/>
        <end position="47"/>
    </location>
</feature>
<accession>A0A1R3GJQ7</accession>